<evidence type="ECO:0000313" key="8">
    <source>
        <dbReference type="Proteomes" id="UP000500890"/>
    </source>
</evidence>
<dbReference type="InterPro" id="IPR036264">
    <property type="entry name" value="Bact_exopeptidase_dim_dom"/>
</dbReference>
<keyword evidence="3" id="KW-0220">Diaminopimelate biosynthesis</keyword>
<dbReference type="CDD" id="cd03886">
    <property type="entry name" value="M20_Acy1"/>
    <property type="match status" value="1"/>
</dbReference>
<dbReference type="GO" id="GO:0009085">
    <property type="term" value="P:lysine biosynthetic process"/>
    <property type="evidence" value="ECO:0007669"/>
    <property type="project" value="UniProtKB-KW"/>
</dbReference>
<organism evidence="7 8">
    <name type="scientific">Vagococcus coleopterorum</name>
    <dbReference type="NCBI Taxonomy" id="2714946"/>
    <lineage>
        <taxon>Bacteria</taxon>
        <taxon>Bacillati</taxon>
        <taxon>Bacillota</taxon>
        <taxon>Bacilli</taxon>
        <taxon>Lactobacillales</taxon>
        <taxon>Enterococcaceae</taxon>
        <taxon>Vagococcus</taxon>
    </lineage>
</organism>
<keyword evidence="8" id="KW-1185">Reference proteome</keyword>
<sequence>MIQMDKKLILEEAKAIQAEMVACRRQLHENPETGFDLENTTQLVMDKLTAMGYTPERCGKAGVVATVGNSNGKTFLLRGDMDALPITEETALDFKSENGKMHACGHDIHTTMLLGAAQLLKKHESELNGTVKLMFQPAEEIMEGAADMIANGVLENPKVDAGSMIHIAPGLPMDDGSIIVANKGKSLSSCDWYEINITGKGGHGSMPMMAIDPITPAANIFLALNEIQTRELPADALTALTVGEFHSGTTSNVIPETASLKGTLRTYDEGMRQQIKDRMTEMADNIAKAYRCTAETKFLSGCPTLENGADIVDLAESILPEYIGAEKVIRTEDIPGLPVQMGSEDFAYVSHEVPTVMYALAAADSRVSEAYPVHHPKLVLNEDIFPYGVAAHVGTAMEWLAKN</sequence>
<evidence type="ECO:0000256" key="1">
    <source>
        <dbReference type="ARBA" id="ARBA00022605"/>
    </source>
</evidence>
<dbReference type="InterPro" id="IPR017439">
    <property type="entry name" value="Amidohydrolase"/>
</dbReference>
<dbReference type="GO" id="GO:0046872">
    <property type="term" value="F:metal ion binding"/>
    <property type="evidence" value="ECO:0007669"/>
    <property type="project" value="UniProtKB-KW"/>
</dbReference>
<dbReference type="Gene3D" id="3.30.70.360">
    <property type="match status" value="1"/>
</dbReference>
<evidence type="ECO:0000259" key="6">
    <source>
        <dbReference type="Pfam" id="PF07687"/>
    </source>
</evidence>
<dbReference type="PANTHER" id="PTHR11014:SF63">
    <property type="entry name" value="METALLOPEPTIDASE, PUTATIVE (AFU_ORTHOLOGUE AFUA_6G09600)-RELATED"/>
    <property type="match status" value="1"/>
</dbReference>
<dbReference type="FunFam" id="3.30.70.360:FF:000001">
    <property type="entry name" value="N-acetyldiaminopimelate deacetylase"/>
    <property type="match status" value="1"/>
</dbReference>
<dbReference type="Pfam" id="PF07687">
    <property type="entry name" value="M20_dimer"/>
    <property type="match status" value="1"/>
</dbReference>
<dbReference type="AlphaFoldDB" id="A0A6G8AMJ9"/>
<dbReference type="InterPro" id="IPR011650">
    <property type="entry name" value="Peptidase_M20_dimer"/>
</dbReference>
<protein>
    <submittedName>
        <fullName evidence="7">Amidohydrolase</fullName>
    </submittedName>
</protein>
<keyword evidence="1" id="KW-0028">Amino-acid biosynthesis</keyword>
<dbReference type="GO" id="GO:0019877">
    <property type="term" value="P:diaminopimelate biosynthetic process"/>
    <property type="evidence" value="ECO:0007669"/>
    <property type="project" value="UniProtKB-KW"/>
</dbReference>
<feature type="binding site" evidence="5">
    <location>
        <position position="106"/>
    </location>
    <ligand>
        <name>Mn(2+)</name>
        <dbReference type="ChEBI" id="CHEBI:29035"/>
        <label>2</label>
    </ligand>
</feature>
<dbReference type="Pfam" id="PF01546">
    <property type="entry name" value="Peptidase_M20"/>
    <property type="match status" value="1"/>
</dbReference>
<dbReference type="PANTHER" id="PTHR11014">
    <property type="entry name" value="PEPTIDASE M20 FAMILY MEMBER"/>
    <property type="match status" value="1"/>
</dbReference>
<proteinExistence type="predicted"/>
<keyword evidence="5" id="KW-0464">Manganese</keyword>
<feature type="binding site" evidence="5">
    <location>
        <position position="166"/>
    </location>
    <ligand>
        <name>Mn(2+)</name>
        <dbReference type="ChEBI" id="CHEBI:29035"/>
        <label>2</label>
    </ligand>
</feature>
<accession>A0A6G8AMJ9</accession>
<dbReference type="GO" id="GO:0050118">
    <property type="term" value="F:N-acetyldiaminopimelate deacetylase activity"/>
    <property type="evidence" value="ECO:0007669"/>
    <property type="project" value="UniProtKB-ARBA"/>
</dbReference>
<dbReference type="EMBL" id="CP049886">
    <property type="protein sequence ID" value="QIL46226.1"/>
    <property type="molecule type" value="Genomic_DNA"/>
</dbReference>
<evidence type="ECO:0000256" key="3">
    <source>
        <dbReference type="ARBA" id="ARBA00022915"/>
    </source>
</evidence>
<dbReference type="KEGG" id="vah:G7081_03630"/>
<keyword evidence="2 7" id="KW-0378">Hydrolase</keyword>
<dbReference type="SUPFAM" id="SSF53187">
    <property type="entry name" value="Zn-dependent exopeptidases"/>
    <property type="match status" value="1"/>
</dbReference>
<comment type="cofactor">
    <cofactor evidence="5">
        <name>Mn(2+)</name>
        <dbReference type="ChEBI" id="CHEBI:29035"/>
    </cofactor>
    <text evidence="5">The Mn(2+) ion enhances activity.</text>
</comment>
<dbReference type="PIRSF" id="PIRSF005962">
    <property type="entry name" value="Pept_M20D_amidohydro"/>
    <property type="match status" value="1"/>
</dbReference>
<dbReference type="Proteomes" id="UP000500890">
    <property type="component" value="Chromosome"/>
</dbReference>
<keyword evidence="4" id="KW-0457">Lysine biosynthesis</keyword>
<reference evidence="7 8" key="1">
    <citation type="submission" date="2020-03" db="EMBL/GenBank/DDBJ databases">
        <title>Vagococcus sp. nov., isolated from beetles.</title>
        <authorList>
            <person name="Hyun D.-W."/>
            <person name="Bae J.-W."/>
        </authorList>
    </citation>
    <scope>NUCLEOTIDE SEQUENCE [LARGE SCALE GENOMIC DNA]</scope>
    <source>
        <strain evidence="7 8">HDW17A</strain>
    </source>
</reference>
<dbReference type="InterPro" id="IPR002933">
    <property type="entry name" value="Peptidase_M20"/>
</dbReference>
<evidence type="ECO:0000313" key="7">
    <source>
        <dbReference type="EMBL" id="QIL46226.1"/>
    </source>
</evidence>
<dbReference type="SUPFAM" id="SSF55031">
    <property type="entry name" value="Bacterial exopeptidase dimerisation domain"/>
    <property type="match status" value="1"/>
</dbReference>
<evidence type="ECO:0000256" key="4">
    <source>
        <dbReference type="ARBA" id="ARBA00023154"/>
    </source>
</evidence>
<dbReference type="NCBIfam" id="TIGR01891">
    <property type="entry name" value="amidohydrolases"/>
    <property type="match status" value="1"/>
</dbReference>
<feature type="binding site" evidence="5">
    <location>
        <position position="140"/>
    </location>
    <ligand>
        <name>Mn(2+)</name>
        <dbReference type="ChEBI" id="CHEBI:29035"/>
        <label>2</label>
    </ligand>
</feature>
<keyword evidence="5" id="KW-0479">Metal-binding</keyword>
<feature type="binding site" evidence="5">
    <location>
        <position position="374"/>
    </location>
    <ligand>
        <name>Mn(2+)</name>
        <dbReference type="ChEBI" id="CHEBI:29035"/>
        <label>2</label>
    </ligand>
</feature>
<dbReference type="Gene3D" id="3.40.630.10">
    <property type="entry name" value="Zn peptidases"/>
    <property type="match status" value="1"/>
</dbReference>
<gene>
    <name evidence="7" type="ORF">G7081_03630</name>
</gene>
<name>A0A6G8AMJ9_9ENTE</name>
<feature type="domain" description="Peptidase M20 dimerisation" evidence="6">
    <location>
        <begin position="192"/>
        <end position="290"/>
    </location>
</feature>
<evidence type="ECO:0000256" key="2">
    <source>
        <dbReference type="ARBA" id="ARBA00022801"/>
    </source>
</evidence>
<evidence type="ECO:0000256" key="5">
    <source>
        <dbReference type="PIRSR" id="PIRSR005962-1"/>
    </source>
</evidence>
<feature type="binding site" evidence="5">
    <location>
        <position position="104"/>
    </location>
    <ligand>
        <name>Mn(2+)</name>
        <dbReference type="ChEBI" id="CHEBI:29035"/>
        <label>2</label>
    </ligand>
</feature>